<dbReference type="Proteomes" id="UP000887572">
    <property type="component" value="Unplaced"/>
</dbReference>
<evidence type="ECO:0000313" key="1">
    <source>
        <dbReference type="Proteomes" id="UP000887572"/>
    </source>
</evidence>
<evidence type="ECO:0000313" key="2">
    <source>
        <dbReference type="WBParaSite" id="Gr19_v10_g7986.t1"/>
    </source>
</evidence>
<reference evidence="2" key="1">
    <citation type="submission" date="2022-11" db="UniProtKB">
        <authorList>
            <consortium name="WormBaseParasite"/>
        </authorList>
    </citation>
    <scope>IDENTIFICATION</scope>
</reference>
<accession>A0A914IA10</accession>
<proteinExistence type="predicted"/>
<sequence>MVFFVLVDCLESMSNRFVVHDMLEAVVAVHAAVPSFDVEECWHCSTHQFVVKMEQSTQSTRAWRKSIKS</sequence>
<dbReference type="WBParaSite" id="Gr19_v10_g7986.t1">
    <property type="protein sequence ID" value="Gr19_v10_g7986.t1"/>
    <property type="gene ID" value="Gr19_v10_g7986"/>
</dbReference>
<organism evidence="1 2">
    <name type="scientific">Globodera rostochiensis</name>
    <name type="common">Golden nematode worm</name>
    <name type="synonym">Heterodera rostochiensis</name>
    <dbReference type="NCBI Taxonomy" id="31243"/>
    <lineage>
        <taxon>Eukaryota</taxon>
        <taxon>Metazoa</taxon>
        <taxon>Ecdysozoa</taxon>
        <taxon>Nematoda</taxon>
        <taxon>Chromadorea</taxon>
        <taxon>Rhabditida</taxon>
        <taxon>Tylenchina</taxon>
        <taxon>Tylenchomorpha</taxon>
        <taxon>Tylenchoidea</taxon>
        <taxon>Heteroderidae</taxon>
        <taxon>Heteroderinae</taxon>
        <taxon>Globodera</taxon>
    </lineage>
</organism>
<protein>
    <submittedName>
        <fullName evidence="2">Uncharacterized protein</fullName>
    </submittedName>
</protein>
<name>A0A914IA10_GLORO</name>
<dbReference type="AlphaFoldDB" id="A0A914IA10"/>
<keyword evidence="1" id="KW-1185">Reference proteome</keyword>